<protein>
    <submittedName>
        <fullName evidence="2">VOC family protein</fullName>
    </submittedName>
</protein>
<dbReference type="Proteomes" id="UP000502331">
    <property type="component" value="Chromosome"/>
</dbReference>
<dbReference type="CDD" id="cd08351">
    <property type="entry name" value="ChaP_like"/>
    <property type="match status" value="1"/>
</dbReference>
<evidence type="ECO:0000313" key="2">
    <source>
        <dbReference type="EMBL" id="QIV88416.1"/>
    </source>
</evidence>
<dbReference type="InterPro" id="IPR004360">
    <property type="entry name" value="Glyas_Fos-R_dOase_dom"/>
</dbReference>
<gene>
    <name evidence="2" type="ORF">D3791_15645</name>
</gene>
<dbReference type="EMBL" id="CP032549">
    <property type="protein sequence ID" value="QIV88416.1"/>
    <property type="molecule type" value="Genomic_DNA"/>
</dbReference>
<dbReference type="RefSeq" id="WP_172512761.1">
    <property type="nucleotide sequence ID" value="NZ_CP032549.1"/>
</dbReference>
<dbReference type="InterPro" id="IPR037523">
    <property type="entry name" value="VOC_core"/>
</dbReference>
<reference evidence="2 3" key="1">
    <citation type="submission" date="2018-09" db="EMBL/GenBank/DDBJ databases">
        <title>Glutamicibacter mishrai S5-52T (LMG 29155T = KCTC 39846T).</title>
        <authorList>
            <person name="Das S.K."/>
        </authorList>
    </citation>
    <scope>NUCLEOTIDE SEQUENCE [LARGE SCALE GENOMIC DNA]</scope>
    <source>
        <strain evidence="2 3">S5-52</strain>
    </source>
</reference>
<accession>A0A6H0SMQ9</accession>
<dbReference type="SUPFAM" id="SSF54593">
    <property type="entry name" value="Glyoxalase/Bleomycin resistance protein/Dihydroxybiphenyl dioxygenase"/>
    <property type="match status" value="1"/>
</dbReference>
<feature type="domain" description="VOC" evidence="1">
    <location>
        <begin position="4"/>
        <end position="121"/>
    </location>
</feature>
<dbReference type="Pfam" id="PF00903">
    <property type="entry name" value="Glyoxalase"/>
    <property type="match status" value="1"/>
</dbReference>
<dbReference type="PROSITE" id="PS51819">
    <property type="entry name" value="VOC"/>
    <property type="match status" value="1"/>
</dbReference>
<evidence type="ECO:0000313" key="3">
    <source>
        <dbReference type="Proteomes" id="UP000502331"/>
    </source>
</evidence>
<keyword evidence="3" id="KW-1185">Reference proteome</keyword>
<organism evidence="2 3">
    <name type="scientific">Glutamicibacter mishrai</name>
    <dbReference type="NCBI Taxonomy" id="1775880"/>
    <lineage>
        <taxon>Bacteria</taxon>
        <taxon>Bacillati</taxon>
        <taxon>Actinomycetota</taxon>
        <taxon>Actinomycetes</taxon>
        <taxon>Micrococcales</taxon>
        <taxon>Micrococcaceae</taxon>
        <taxon>Glutamicibacter</taxon>
    </lineage>
</organism>
<evidence type="ECO:0000259" key="1">
    <source>
        <dbReference type="PROSITE" id="PS51819"/>
    </source>
</evidence>
<dbReference type="Gene3D" id="3.10.180.10">
    <property type="entry name" value="2,3-Dihydroxybiphenyl 1,2-Dioxygenase, domain 1"/>
    <property type="match status" value="1"/>
</dbReference>
<sequence length="128" mass="14491">MTARFNHTIIASLDSQRMAEFYTSLLEAKPAPHWGPFRNISLDGGVLLQFATPPIDFPPQHYAFLLSESHFDRAYQKICTEGIEHWADPRRQCPGSINHEHGGRGVYLLDPSGHYLELLTKGYLEGQP</sequence>
<dbReference type="AlphaFoldDB" id="A0A6H0SMQ9"/>
<dbReference type="InterPro" id="IPR029068">
    <property type="entry name" value="Glyas_Bleomycin-R_OHBP_Dase"/>
</dbReference>
<name>A0A6H0SMQ9_9MICC</name>
<proteinExistence type="predicted"/>